<dbReference type="InterPro" id="IPR045275">
    <property type="entry name" value="MscS_archaea/bacteria_type"/>
</dbReference>
<dbReference type="AlphaFoldDB" id="A0A420EHR5"/>
<sequence>MSTLYPLLDNKFLLTIALIFVTFSVRYIALKLIDRKQQAHGKDHRDLISNLKNFLIFILALMIFNVWAGELQKFAFSMAAFAVAIVIATKEFIQCLIGFFYLMSTRPFKAGEWIQVDQYVGEVSQLDWVKTTVLEIDIHNYQYTGKTLYIPNNKLITSTIKNLNFLKRYAVHNFVLVRDTCVNPFDFSEQLKTNANGYCEEFEDVAARYNQSIERKIGGSIVGPKPQLEVGTTDIGLIKLEFTIFCPTETALDIEQKLTSDFMRLCIEHEQREKASIAK</sequence>
<comment type="caution">
    <text evidence="5">Lacks conserved residue(s) required for the propagation of feature annotation.</text>
</comment>
<reference evidence="7 8" key="1">
    <citation type="submission" date="2018-09" db="EMBL/GenBank/DDBJ databases">
        <authorList>
            <person name="Wang Z."/>
        </authorList>
    </citation>
    <scope>NUCLEOTIDE SEQUENCE [LARGE SCALE GENOMIC DNA]</scope>
    <source>
        <strain evidence="7 8">ALS 81</strain>
    </source>
</reference>
<dbReference type="EMBL" id="RAQO01000004">
    <property type="protein sequence ID" value="RKF20194.1"/>
    <property type="molecule type" value="Genomic_DNA"/>
</dbReference>
<dbReference type="InterPro" id="IPR010920">
    <property type="entry name" value="LSM_dom_sf"/>
</dbReference>
<dbReference type="GO" id="GO:0005886">
    <property type="term" value="C:plasma membrane"/>
    <property type="evidence" value="ECO:0007669"/>
    <property type="project" value="UniProtKB-SubCell"/>
</dbReference>
<keyword evidence="5" id="KW-0407">Ion channel</keyword>
<keyword evidence="5" id="KW-0997">Cell inner membrane</keyword>
<dbReference type="Gene3D" id="2.30.30.60">
    <property type="match status" value="1"/>
</dbReference>
<dbReference type="Proteomes" id="UP000286482">
    <property type="component" value="Unassembled WGS sequence"/>
</dbReference>
<dbReference type="PANTHER" id="PTHR30221:SF1">
    <property type="entry name" value="SMALL-CONDUCTANCE MECHANOSENSITIVE CHANNEL"/>
    <property type="match status" value="1"/>
</dbReference>
<accession>A0A420EHR5</accession>
<feature type="transmembrane region" description="Helical" evidence="5">
    <location>
        <begin position="51"/>
        <end position="68"/>
    </location>
</feature>
<evidence type="ECO:0000259" key="6">
    <source>
        <dbReference type="Pfam" id="PF00924"/>
    </source>
</evidence>
<dbReference type="OrthoDB" id="9775421at2"/>
<comment type="function">
    <text evidence="5">Mechanosensitive channel that participates in the regulation of osmotic pressure changes within the cell, opening in response to stretch forces in the membrane lipid bilayer, without the need for other proteins. Contributes to normal resistance to hypoosmotic shock. Forms an ion channel of 1.0 nanosiemens conductance with a slight preference for anions.</text>
</comment>
<keyword evidence="5" id="KW-0813">Transport</keyword>
<name>A0A420EHR5_9ALTE</name>
<keyword evidence="2 5" id="KW-0812">Transmembrane</keyword>
<comment type="caution">
    <text evidence="7">The sequence shown here is derived from an EMBL/GenBank/DDBJ whole genome shotgun (WGS) entry which is preliminary data.</text>
</comment>
<keyword evidence="8" id="KW-1185">Reference proteome</keyword>
<evidence type="ECO:0000256" key="5">
    <source>
        <dbReference type="RuleBase" id="RU369025"/>
    </source>
</evidence>
<dbReference type="Pfam" id="PF00924">
    <property type="entry name" value="MS_channel_2nd"/>
    <property type="match status" value="1"/>
</dbReference>
<dbReference type="GO" id="GO:0008381">
    <property type="term" value="F:mechanosensitive monoatomic ion channel activity"/>
    <property type="evidence" value="ECO:0007669"/>
    <property type="project" value="InterPro"/>
</dbReference>
<keyword evidence="5" id="KW-0406">Ion transport</keyword>
<keyword evidence="5" id="KW-1003">Cell membrane</keyword>
<comment type="subunit">
    <text evidence="5">Homoheptamer.</text>
</comment>
<dbReference type="InterPro" id="IPR006685">
    <property type="entry name" value="MscS_channel_2nd"/>
</dbReference>
<dbReference type="SUPFAM" id="SSF50182">
    <property type="entry name" value="Sm-like ribonucleoproteins"/>
    <property type="match status" value="1"/>
</dbReference>
<keyword evidence="4 5" id="KW-0472">Membrane</keyword>
<evidence type="ECO:0000256" key="3">
    <source>
        <dbReference type="ARBA" id="ARBA00022989"/>
    </source>
</evidence>
<dbReference type="PANTHER" id="PTHR30221">
    <property type="entry name" value="SMALL-CONDUCTANCE MECHANOSENSITIVE CHANNEL"/>
    <property type="match status" value="1"/>
</dbReference>
<organism evidence="7 8">
    <name type="scientific">Alginatibacterium sediminis</name>
    <dbReference type="NCBI Taxonomy" id="2164068"/>
    <lineage>
        <taxon>Bacteria</taxon>
        <taxon>Pseudomonadati</taxon>
        <taxon>Pseudomonadota</taxon>
        <taxon>Gammaproteobacteria</taxon>
        <taxon>Alteromonadales</taxon>
        <taxon>Alteromonadaceae</taxon>
        <taxon>Alginatibacterium</taxon>
    </lineage>
</organism>
<feature type="domain" description="Mechanosensitive ion channel MscS" evidence="6">
    <location>
        <begin position="96"/>
        <end position="164"/>
    </location>
</feature>
<feature type="transmembrane region" description="Helical" evidence="5">
    <location>
        <begin position="12"/>
        <end position="30"/>
    </location>
</feature>
<evidence type="ECO:0000256" key="4">
    <source>
        <dbReference type="ARBA" id="ARBA00023136"/>
    </source>
</evidence>
<comment type="subcellular location">
    <subcellularLocation>
        <location evidence="5">Cell inner membrane</location>
        <topology evidence="5">Multi-pass membrane protein</topology>
    </subcellularLocation>
    <subcellularLocation>
        <location evidence="1">Membrane</location>
    </subcellularLocation>
</comment>
<evidence type="ECO:0000256" key="1">
    <source>
        <dbReference type="ARBA" id="ARBA00004370"/>
    </source>
</evidence>
<dbReference type="RefSeq" id="WP_120354199.1">
    <property type="nucleotide sequence ID" value="NZ_RAQO01000004.1"/>
</dbReference>
<evidence type="ECO:0000313" key="7">
    <source>
        <dbReference type="EMBL" id="RKF20194.1"/>
    </source>
</evidence>
<feature type="transmembrane region" description="Helical" evidence="5">
    <location>
        <begin position="74"/>
        <end position="102"/>
    </location>
</feature>
<dbReference type="InterPro" id="IPR023408">
    <property type="entry name" value="MscS_beta-dom_sf"/>
</dbReference>
<gene>
    <name evidence="7" type="ORF">DBZ36_07060</name>
</gene>
<proteinExistence type="inferred from homology"/>
<protein>
    <recommendedName>
        <fullName evidence="5">Small-conductance mechanosensitive channel</fullName>
    </recommendedName>
</protein>
<evidence type="ECO:0000313" key="8">
    <source>
        <dbReference type="Proteomes" id="UP000286482"/>
    </source>
</evidence>
<keyword evidence="3 5" id="KW-1133">Transmembrane helix</keyword>
<evidence type="ECO:0000256" key="2">
    <source>
        <dbReference type="ARBA" id="ARBA00022692"/>
    </source>
</evidence>
<comment type="similarity">
    <text evidence="5">Belongs to the MscS (TC 1.A.23) family.</text>
</comment>